<keyword evidence="2" id="KW-0238">DNA-binding</keyword>
<evidence type="ECO:0000259" key="3">
    <source>
        <dbReference type="PROSITE" id="PS51253"/>
    </source>
</evidence>
<proteinExistence type="predicted"/>
<evidence type="ECO:0000313" key="5">
    <source>
        <dbReference type="Proteomes" id="UP000821853"/>
    </source>
</evidence>
<evidence type="ECO:0000256" key="1">
    <source>
        <dbReference type="ARBA" id="ARBA00004123"/>
    </source>
</evidence>
<protein>
    <recommendedName>
        <fullName evidence="3">HTH CENPB-type domain-containing protein</fullName>
    </recommendedName>
</protein>
<dbReference type="Pfam" id="PF03221">
    <property type="entry name" value="HTH_Tnp_Tc5"/>
    <property type="match status" value="1"/>
</dbReference>
<comment type="subcellular location">
    <subcellularLocation>
        <location evidence="1">Nucleus</location>
    </subcellularLocation>
</comment>
<organism evidence="4 5">
    <name type="scientific">Haemaphysalis longicornis</name>
    <name type="common">Bush tick</name>
    <dbReference type="NCBI Taxonomy" id="44386"/>
    <lineage>
        <taxon>Eukaryota</taxon>
        <taxon>Metazoa</taxon>
        <taxon>Ecdysozoa</taxon>
        <taxon>Arthropoda</taxon>
        <taxon>Chelicerata</taxon>
        <taxon>Arachnida</taxon>
        <taxon>Acari</taxon>
        <taxon>Parasitiformes</taxon>
        <taxon>Ixodida</taxon>
        <taxon>Ixodoidea</taxon>
        <taxon>Ixodidae</taxon>
        <taxon>Haemaphysalinae</taxon>
        <taxon>Haemaphysalis</taxon>
    </lineage>
</organism>
<dbReference type="GO" id="GO:0003677">
    <property type="term" value="F:DNA binding"/>
    <property type="evidence" value="ECO:0007669"/>
    <property type="project" value="UniProtKB-KW"/>
</dbReference>
<dbReference type="GO" id="GO:0005634">
    <property type="term" value="C:nucleus"/>
    <property type="evidence" value="ECO:0007669"/>
    <property type="project" value="UniProtKB-SubCell"/>
</dbReference>
<evidence type="ECO:0000313" key="4">
    <source>
        <dbReference type="EMBL" id="KAH9371052.1"/>
    </source>
</evidence>
<dbReference type="SUPFAM" id="SSF46689">
    <property type="entry name" value="Homeodomain-like"/>
    <property type="match status" value="1"/>
</dbReference>
<reference evidence="4 5" key="1">
    <citation type="journal article" date="2020" name="Cell">
        <title>Large-Scale Comparative Analyses of Tick Genomes Elucidate Their Genetic Diversity and Vector Capacities.</title>
        <authorList>
            <consortium name="Tick Genome and Microbiome Consortium (TIGMIC)"/>
            <person name="Jia N."/>
            <person name="Wang J."/>
            <person name="Shi W."/>
            <person name="Du L."/>
            <person name="Sun Y."/>
            <person name="Zhan W."/>
            <person name="Jiang J.F."/>
            <person name="Wang Q."/>
            <person name="Zhang B."/>
            <person name="Ji P."/>
            <person name="Bell-Sakyi L."/>
            <person name="Cui X.M."/>
            <person name="Yuan T.T."/>
            <person name="Jiang B.G."/>
            <person name="Yang W.F."/>
            <person name="Lam T.T."/>
            <person name="Chang Q.C."/>
            <person name="Ding S.J."/>
            <person name="Wang X.J."/>
            <person name="Zhu J.G."/>
            <person name="Ruan X.D."/>
            <person name="Zhao L."/>
            <person name="Wei J.T."/>
            <person name="Ye R.Z."/>
            <person name="Que T.C."/>
            <person name="Du C.H."/>
            <person name="Zhou Y.H."/>
            <person name="Cheng J.X."/>
            <person name="Dai P.F."/>
            <person name="Guo W.B."/>
            <person name="Han X.H."/>
            <person name="Huang E.J."/>
            <person name="Li L.F."/>
            <person name="Wei W."/>
            <person name="Gao Y.C."/>
            <person name="Liu J.Z."/>
            <person name="Shao H.Z."/>
            <person name="Wang X."/>
            <person name="Wang C.C."/>
            <person name="Yang T.C."/>
            <person name="Huo Q.B."/>
            <person name="Li W."/>
            <person name="Chen H.Y."/>
            <person name="Chen S.E."/>
            <person name="Zhou L.G."/>
            <person name="Ni X.B."/>
            <person name="Tian J.H."/>
            <person name="Sheng Y."/>
            <person name="Liu T."/>
            <person name="Pan Y.S."/>
            <person name="Xia L.Y."/>
            <person name="Li J."/>
            <person name="Zhao F."/>
            <person name="Cao W.C."/>
        </authorList>
    </citation>
    <scope>NUCLEOTIDE SEQUENCE [LARGE SCALE GENOMIC DNA]</scope>
    <source>
        <strain evidence="4">HaeL-2018</strain>
    </source>
</reference>
<accession>A0A9J6G9J5</accession>
<dbReference type="PROSITE" id="PS51253">
    <property type="entry name" value="HTH_CENPB"/>
    <property type="match status" value="1"/>
</dbReference>
<dbReference type="AlphaFoldDB" id="A0A9J6G9J5"/>
<dbReference type="Proteomes" id="UP000821853">
    <property type="component" value="Chromosome 3"/>
</dbReference>
<dbReference type="VEuPathDB" id="VectorBase:HLOH_050971"/>
<comment type="caution">
    <text evidence="4">The sequence shown here is derived from an EMBL/GenBank/DDBJ whole genome shotgun (WGS) entry which is preliminary data.</text>
</comment>
<dbReference type="OrthoDB" id="6511670at2759"/>
<dbReference type="InterPro" id="IPR006600">
    <property type="entry name" value="HTH_CenpB_DNA-bd_dom"/>
</dbReference>
<gene>
    <name evidence="4" type="ORF">HPB48_011430</name>
</gene>
<dbReference type="EMBL" id="JABSTR010000005">
    <property type="protein sequence ID" value="KAH9371052.1"/>
    <property type="molecule type" value="Genomic_DNA"/>
</dbReference>
<evidence type="ECO:0000256" key="2">
    <source>
        <dbReference type="ARBA" id="ARBA00023125"/>
    </source>
</evidence>
<keyword evidence="5" id="KW-1185">Reference proteome</keyword>
<name>A0A9J6G9J5_HAELO</name>
<sequence length="67" mass="7687">MLQQKALNISRMLGYHDLKASNGWLQRFKERHTIAGEVVSGESCALLVVLLMKRARHFSNEMKQSTK</sequence>
<feature type="domain" description="HTH CENPB-type" evidence="3">
    <location>
        <begin position="1"/>
        <end position="38"/>
    </location>
</feature>
<dbReference type="Gene3D" id="1.10.10.60">
    <property type="entry name" value="Homeodomain-like"/>
    <property type="match status" value="1"/>
</dbReference>
<dbReference type="InterPro" id="IPR009057">
    <property type="entry name" value="Homeodomain-like_sf"/>
</dbReference>